<dbReference type="Gene3D" id="3.30.420.10">
    <property type="entry name" value="Ribonuclease H-like superfamily/Ribonuclease H"/>
    <property type="match status" value="1"/>
</dbReference>
<proteinExistence type="predicted"/>
<sequence length="591" mass="68448">MFFTLLITVGFVILISPFYNKIACKIKHFWYNNKYINGKFGQNTKKNFALDKIVIADTLEKCEYAVQYIQSNLSYGVLGFDCEWVNENPVSLLQLATFNGVCVLFRLDKIGFVPPNLKVLLSNKCILKVGVEPFEDGKKLTKDYGCRVFGTLDLRKYADHVNIPNEPGLASLCMNYLGIEMNKFWKIRCSDWNSDVLTDEQISYAASDAIASIQIYHEMQVKTKQKYGILFNFYSSFIDIIKRNFFKKNKKNFKTNFFHEIPYEILDVKYHARSSKINKNNVTGNKTVKIKQQQVSKISSIPTRKESLYNHCHLQAPDGELLCIFDRKKGNWYVSKGLGKTVSEDPFTVRLNFEPVSRGFAEVDKYYTQVRTNQCVVCGSFDNFIKKNIVPREYRKYFPLVMKVHQSHDILLLCSFCHVKSNASDQDLRKELARMCNAPFNQTESGSQVKKEQQQKKRKFLLAINALKDTTIPQNRREELESQIRECTQGHDFDISSTKQIHEIIKLINESSSSEQEKTSTHGLQVVKYFTDNEGGLVSLEKMWREHFLKTMEPQYLPPLWSVSHNQERLEIRQVQNRIGPEDAKVAGIKK</sequence>
<dbReference type="GO" id="GO:0006139">
    <property type="term" value="P:nucleobase-containing compound metabolic process"/>
    <property type="evidence" value="ECO:0007669"/>
    <property type="project" value="InterPro"/>
</dbReference>
<evidence type="ECO:0000313" key="6">
    <source>
        <dbReference type="Proteomes" id="UP000639338"/>
    </source>
</evidence>
<dbReference type="InterPro" id="IPR012337">
    <property type="entry name" value="RNaseH-like_sf"/>
</dbReference>
<comment type="caution">
    <text evidence="5">The sequence shown here is derived from an EMBL/GenBank/DDBJ whole genome shotgun (WGS) entry which is preliminary data.</text>
</comment>
<dbReference type="InterPro" id="IPR002562">
    <property type="entry name" value="3'-5'_exonuclease_dom"/>
</dbReference>
<evidence type="ECO:0000259" key="4">
    <source>
        <dbReference type="SMART" id="SM00474"/>
    </source>
</evidence>
<dbReference type="PANTHER" id="PTHR13620">
    <property type="entry name" value="3-5 EXONUCLEASE"/>
    <property type="match status" value="1"/>
</dbReference>
<feature type="domain" description="3'-5' exonuclease" evidence="4">
    <location>
        <begin position="53"/>
        <end position="224"/>
    </location>
</feature>
<dbReference type="InterPro" id="IPR036397">
    <property type="entry name" value="RNaseH_sf"/>
</dbReference>
<evidence type="ECO:0000256" key="2">
    <source>
        <dbReference type="ARBA" id="ARBA00022801"/>
    </source>
</evidence>
<gene>
    <name evidence="5" type="ORF">HCN44_009812</name>
</gene>
<dbReference type="AlphaFoldDB" id="A0A835CVT6"/>
<organism evidence="5 6">
    <name type="scientific">Aphidius gifuensis</name>
    <name type="common">Parasitoid wasp</name>
    <dbReference type="NCBI Taxonomy" id="684658"/>
    <lineage>
        <taxon>Eukaryota</taxon>
        <taxon>Metazoa</taxon>
        <taxon>Ecdysozoa</taxon>
        <taxon>Arthropoda</taxon>
        <taxon>Hexapoda</taxon>
        <taxon>Insecta</taxon>
        <taxon>Pterygota</taxon>
        <taxon>Neoptera</taxon>
        <taxon>Endopterygota</taxon>
        <taxon>Hymenoptera</taxon>
        <taxon>Apocrita</taxon>
        <taxon>Ichneumonoidea</taxon>
        <taxon>Braconidae</taxon>
        <taxon>Aphidiinae</taxon>
        <taxon>Aphidius</taxon>
    </lineage>
</organism>
<keyword evidence="6" id="KW-1185">Reference proteome</keyword>
<keyword evidence="2" id="KW-0378">Hydrolase</keyword>
<protein>
    <recommendedName>
        <fullName evidence="4">3'-5' exonuclease domain-containing protein</fullName>
    </recommendedName>
</protein>
<accession>A0A835CVT6</accession>
<dbReference type="EMBL" id="JACMRX010000001">
    <property type="protein sequence ID" value="KAF7998414.1"/>
    <property type="molecule type" value="Genomic_DNA"/>
</dbReference>
<dbReference type="SMART" id="SM00474">
    <property type="entry name" value="35EXOc"/>
    <property type="match status" value="1"/>
</dbReference>
<dbReference type="InterPro" id="IPR051132">
    <property type="entry name" value="3-5_Exonuclease_domain"/>
</dbReference>
<dbReference type="CDD" id="cd06141">
    <property type="entry name" value="WRN_exo"/>
    <property type="match status" value="1"/>
</dbReference>
<keyword evidence="3" id="KW-0269">Exonuclease</keyword>
<dbReference type="GO" id="GO:0008408">
    <property type="term" value="F:3'-5' exonuclease activity"/>
    <property type="evidence" value="ECO:0007669"/>
    <property type="project" value="InterPro"/>
</dbReference>
<dbReference type="GO" id="GO:0003676">
    <property type="term" value="F:nucleic acid binding"/>
    <property type="evidence" value="ECO:0007669"/>
    <property type="project" value="InterPro"/>
</dbReference>
<dbReference type="GO" id="GO:0005737">
    <property type="term" value="C:cytoplasm"/>
    <property type="evidence" value="ECO:0007669"/>
    <property type="project" value="TreeGrafter"/>
</dbReference>
<dbReference type="Proteomes" id="UP000639338">
    <property type="component" value="Unassembled WGS sequence"/>
</dbReference>
<evidence type="ECO:0000256" key="3">
    <source>
        <dbReference type="ARBA" id="ARBA00022839"/>
    </source>
</evidence>
<name>A0A835CVT6_APHGI</name>
<reference evidence="5 6" key="1">
    <citation type="submission" date="2020-08" db="EMBL/GenBank/DDBJ databases">
        <title>Aphidius gifuensis genome sequencing and assembly.</title>
        <authorList>
            <person name="Du Z."/>
        </authorList>
    </citation>
    <scope>NUCLEOTIDE SEQUENCE [LARGE SCALE GENOMIC DNA]</scope>
    <source>
        <strain evidence="5">YNYX2018</strain>
        <tissue evidence="5">Adults</tissue>
    </source>
</reference>
<dbReference type="GO" id="GO:0005634">
    <property type="term" value="C:nucleus"/>
    <property type="evidence" value="ECO:0007669"/>
    <property type="project" value="TreeGrafter"/>
</dbReference>
<keyword evidence="1" id="KW-0540">Nuclease</keyword>
<evidence type="ECO:0000313" key="5">
    <source>
        <dbReference type="EMBL" id="KAF7998414.1"/>
    </source>
</evidence>
<dbReference type="Pfam" id="PF01612">
    <property type="entry name" value="DNA_pol_A_exo1"/>
    <property type="match status" value="1"/>
</dbReference>
<dbReference type="PANTHER" id="PTHR13620:SF104">
    <property type="entry name" value="EXONUCLEASE 3'-5' DOMAIN-CONTAINING PROTEIN 2"/>
    <property type="match status" value="1"/>
</dbReference>
<dbReference type="SUPFAM" id="SSF53098">
    <property type="entry name" value="Ribonuclease H-like"/>
    <property type="match status" value="1"/>
</dbReference>
<dbReference type="OrthoDB" id="1920326at2759"/>
<evidence type="ECO:0000256" key="1">
    <source>
        <dbReference type="ARBA" id="ARBA00022722"/>
    </source>
</evidence>